<reference evidence="1 2" key="1">
    <citation type="submission" date="2022-03" db="EMBL/GenBank/DDBJ databases">
        <title>Hymenobactersp. isolated from the air.</title>
        <authorList>
            <person name="Won M."/>
            <person name="Kwon S.-W."/>
        </authorList>
    </citation>
    <scope>NUCLEOTIDE SEQUENCE [LARGE SCALE GENOMIC DNA]</scope>
    <source>
        <strain evidence="1 2">KACC 21982</strain>
    </source>
</reference>
<sequence length="60" mass="6507">MTLLAFATSCDDSDPTPENLNLVLGNPSGATSNAGQPNNYLLTRPEYALSYHHSRGIPFR</sequence>
<dbReference type="RefSeq" id="WP_243798155.1">
    <property type="nucleotide sequence ID" value="NZ_CP094669.1"/>
</dbReference>
<proteinExistence type="predicted"/>
<protein>
    <recommendedName>
        <fullName evidence="3">RagB/SusD family nutrient uptake outer membrane protein</fullName>
    </recommendedName>
</protein>
<evidence type="ECO:0008006" key="3">
    <source>
        <dbReference type="Google" id="ProtNLM"/>
    </source>
</evidence>
<evidence type="ECO:0000313" key="1">
    <source>
        <dbReference type="EMBL" id="UOG74644.1"/>
    </source>
</evidence>
<dbReference type="EMBL" id="CP094669">
    <property type="protein sequence ID" value="UOG74644.1"/>
    <property type="molecule type" value="Genomic_DNA"/>
</dbReference>
<organism evidence="1 2">
    <name type="scientific">Hymenobacter tibetensis</name>
    <dbReference type="NCBI Taxonomy" id="497967"/>
    <lineage>
        <taxon>Bacteria</taxon>
        <taxon>Pseudomonadati</taxon>
        <taxon>Bacteroidota</taxon>
        <taxon>Cytophagia</taxon>
        <taxon>Cytophagales</taxon>
        <taxon>Hymenobacteraceae</taxon>
        <taxon>Hymenobacter</taxon>
    </lineage>
</organism>
<keyword evidence="2" id="KW-1185">Reference proteome</keyword>
<accession>A0ABY4CWJ4</accession>
<name>A0ABY4CWJ4_9BACT</name>
<gene>
    <name evidence="1" type="ORF">MTX78_21315</name>
</gene>
<evidence type="ECO:0000313" key="2">
    <source>
        <dbReference type="Proteomes" id="UP000831113"/>
    </source>
</evidence>
<dbReference type="Proteomes" id="UP000831113">
    <property type="component" value="Chromosome"/>
</dbReference>